<feature type="transmembrane region" description="Helical" evidence="1">
    <location>
        <begin position="122"/>
        <end position="142"/>
    </location>
</feature>
<dbReference type="AlphaFoldDB" id="A0A9Q9ENA6"/>
<keyword evidence="3" id="KW-1185">Reference proteome</keyword>
<accession>A0A9Q9ENA6</accession>
<keyword evidence="1" id="KW-0472">Membrane</keyword>
<reference evidence="2" key="1">
    <citation type="submission" date="2022-06" db="EMBL/GenBank/DDBJ databases">
        <title>Complete genome sequences of two strains of the flax pathogen Septoria linicola.</title>
        <authorList>
            <person name="Lapalu N."/>
            <person name="Simon A."/>
            <person name="Demenou B."/>
            <person name="Paumier D."/>
            <person name="Guillot M.-P."/>
            <person name="Gout L."/>
            <person name="Valade R."/>
        </authorList>
    </citation>
    <scope>NUCLEOTIDE SEQUENCE</scope>
    <source>
        <strain evidence="2">SE15195</strain>
    </source>
</reference>
<organism evidence="2 3">
    <name type="scientific">Septoria linicola</name>
    <dbReference type="NCBI Taxonomy" id="215465"/>
    <lineage>
        <taxon>Eukaryota</taxon>
        <taxon>Fungi</taxon>
        <taxon>Dikarya</taxon>
        <taxon>Ascomycota</taxon>
        <taxon>Pezizomycotina</taxon>
        <taxon>Dothideomycetes</taxon>
        <taxon>Dothideomycetidae</taxon>
        <taxon>Mycosphaerellales</taxon>
        <taxon>Mycosphaerellaceae</taxon>
        <taxon>Septoria</taxon>
    </lineage>
</organism>
<proteinExistence type="predicted"/>
<feature type="transmembrane region" description="Helical" evidence="1">
    <location>
        <begin position="52"/>
        <end position="71"/>
    </location>
</feature>
<evidence type="ECO:0000256" key="1">
    <source>
        <dbReference type="SAM" id="Phobius"/>
    </source>
</evidence>
<evidence type="ECO:0000313" key="3">
    <source>
        <dbReference type="Proteomes" id="UP001056384"/>
    </source>
</evidence>
<keyword evidence="1" id="KW-1133">Transmembrane helix</keyword>
<name>A0A9Q9ENA6_9PEZI</name>
<feature type="transmembrane region" description="Helical" evidence="1">
    <location>
        <begin position="91"/>
        <end position="110"/>
    </location>
</feature>
<evidence type="ECO:0000313" key="2">
    <source>
        <dbReference type="EMBL" id="USW56865.1"/>
    </source>
</evidence>
<sequence length="156" mass="16191">MASLGLTPFKTAVALEIAGNLASLPALLLNPDYALSFLVTGPSQITPATRTLAQWFGGLVAGLTIPLLLSYPTPASGPAGDAQRGFRRATYIALAGPEVAFVALMAAAYLKGADVGITLKALLGGAANLSALVVMRAVFLFWKPHLLDEKSVKKDL</sequence>
<gene>
    <name evidence="2" type="ORF">Slin15195_G101840</name>
</gene>
<dbReference type="OrthoDB" id="2563633at2759"/>
<dbReference type="EMBL" id="CP099426">
    <property type="protein sequence ID" value="USW56865.1"/>
    <property type="molecule type" value="Genomic_DNA"/>
</dbReference>
<dbReference type="Proteomes" id="UP001056384">
    <property type="component" value="Chromosome 9"/>
</dbReference>
<keyword evidence="1" id="KW-0812">Transmembrane</keyword>
<protein>
    <submittedName>
        <fullName evidence="2">Uncharacterized protein</fullName>
    </submittedName>
</protein>